<reference evidence="1" key="2">
    <citation type="submission" date="2020-09" db="EMBL/GenBank/DDBJ databases">
        <authorList>
            <person name="Sun Q."/>
            <person name="Ohkuma M."/>
        </authorList>
    </citation>
    <scope>NUCLEOTIDE SEQUENCE</scope>
    <source>
        <strain evidence="1">JCM 5069</strain>
    </source>
</reference>
<reference evidence="1" key="1">
    <citation type="journal article" date="2014" name="Int. J. Syst. Evol. Microbiol.">
        <title>Complete genome sequence of Corynebacterium casei LMG S-19264T (=DSM 44701T), isolated from a smear-ripened cheese.</title>
        <authorList>
            <consortium name="US DOE Joint Genome Institute (JGI-PGF)"/>
            <person name="Walter F."/>
            <person name="Albersmeier A."/>
            <person name="Kalinowski J."/>
            <person name="Ruckert C."/>
        </authorList>
    </citation>
    <scope>NUCLEOTIDE SEQUENCE</scope>
    <source>
        <strain evidence="1">JCM 5069</strain>
    </source>
</reference>
<dbReference type="Proteomes" id="UP000603708">
    <property type="component" value="Unassembled WGS sequence"/>
</dbReference>
<comment type="caution">
    <text evidence="1">The sequence shown here is derived from an EMBL/GenBank/DDBJ whole genome shotgun (WGS) entry which is preliminary data.</text>
</comment>
<sequence length="221" mass="24031">MKVVLFGASGMVGHGALAACLDNPGVTEVVAVVRRPLGLTHPKLREVVHDDFTDLTGLADDFAGTGACFFCLGTSSAGRTEAEYTRITRDYALAAAEALLPVRPAPVFVYVSGEGADRASRTMWARVKGTTEDALHELPLRTHVVRPGYIRPVRGARSRTRSYRLMYAATSWLYPVLRRLMPRHTTTTEALGRAMLALARQDGREPRLLTSAEVNALAGRP</sequence>
<dbReference type="AlphaFoldDB" id="A0A919G6D9"/>
<evidence type="ECO:0000313" key="2">
    <source>
        <dbReference type="Proteomes" id="UP000603708"/>
    </source>
</evidence>
<evidence type="ECO:0000313" key="1">
    <source>
        <dbReference type="EMBL" id="GHH79117.1"/>
    </source>
</evidence>
<dbReference type="PANTHER" id="PTHR14097">
    <property type="entry name" value="OXIDOREDUCTASE HTATIP2"/>
    <property type="match status" value="1"/>
</dbReference>
<dbReference type="EMBL" id="BNCD01000008">
    <property type="protein sequence ID" value="GHH79117.1"/>
    <property type="molecule type" value="Genomic_DNA"/>
</dbReference>
<dbReference type="Gene3D" id="3.40.50.720">
    <property type="entry name" value="NAD(P)-binding Rossmann-like Domain"/>
    <property type="match status" value="1"/>
</dbReference>
<protein>
    <submittedName>
        <fullName evidence="1">Epimerase</fullName>
    </submittedName>
</protein>
<dbReference type="SUPFAM" id="SSF51735">
    <property type="entry name" value="NAD(P)-binding Rossmann-fold domains"/>
    <property type="match status" value="1"/>
</dbReference>
<keyword evidence="2" id="KW-1185">Reference proteome</keyword>
<dbReference type="RefSeq" id="WP_189932280.1">
    <property type="nucleotide sequence ID" value="NZ_BNCD01000008.1"/>
</dbReference>
<accession>A0A919G6D9</accession>
<proteinExistence type="predicted"/>
<dbReference type="PANTHER" id="PTHR14097:SF8">
    <property type="entry name" value="NAD(P)-BINDING DOMAIN-CONTAINING PROTEIN"/>
    <property type="match status" value="1"/>
</dbReference>
<dbReference type="InterPro" id="IPR036291">
    <property type="entry name" value="NAD(P)-bd_dom_sf"/>
</dbReference>
<organism evidence="1 2">
    <name type="scientific">Streptomyces sulfonofaciens</name>
    <dbReference type="NCBI Taxonomy" id="68272"/>
    <lineage>
        <taxon>Bacteria</taxon>
        <taxon>Bacillati</taxon>
        <taxon>Actinomycetota</taxon>
        <taxon>Actinomycetes</taxon>
        <taxon>Kitasatosporales</taxon>
        <taxon>Streptomycetaceae</taxon>
        <taxon>Streptomyces</taxon>
    </lineage>
</organism>
<gene>
    <name evidence="1" type="ORF">GCM10018793_31050</name>
</gene>
<dbReference type="PROSITE" id="PS51257">
    <property type="entry name" value="PROKAR_LIPOPROTEIN"/>
    <property type="match status" value="1"/>
</dbReference>
<name>A0A919G6D9_9ACTN</name>